<dbReference type="EMBL" id="FN692037">
    <property type="protein sequence ID" value="CBL50121.1"/>
    <property type="molecule type" value="Genomic_DNA"/>
</dbReference>
<reference key="2">
    <citation type="submission" date="2010-03" db="EMBL/GenBank/DDBJ databases">
        <title>Genome Sequence of Lactobacillus crispatus ST1.</title>
        <authorList>
            <person name="Ojala T."/>
            <person name="Kuparinen V."/>
            <person name="Koskinen J.P."/>
            <person name="Alatalo E."/>
            <person name="Holm L."/>
            <person name="Auvinen P."/>
            <person name="Edelman S."/>
            <person name="Westerlund-Wikstroem B."/>
            <person name="Korhonen T.K."/>
            <person name="Paulin L."/>
            <person name="Kankainen M."/>
        </authorList>
    </citation>
    <scope>NUCLEOTIDE SEQUENCE</scope>
    <source>
        <strain>ST1</strain>
    </source>
</reference>
<protein>
    <submittedName>
        <fullName evidence="1">Uncharacterized protein</fullName>
    </submittedName>
</protein>
<gene>
    <name evidence="1" type="ordered locus">LCRIS_00675</name>
</gene>
<accession>D5H286</accession>
<evidence type="ECO:0000313" key="2">
    <source>
        <dbReference type="Proteomes" id="UP000002371"/>
    </source>
</evidence>
<name>D5H286_LACCS</name>
<dbReference type="KEGG" id="lcr:LCRIS_00675"/>
<dbReference type="HOGENOM" id="CLU_2916740_0_0_9"/>
<sequence length="61" mass="7092">MAINVLLFFVPNNYTLTAVQFARETQTNVQRIFYPLLFITQKIAIIFLQNKKEANASFNHS</sequence>
<dbReference type="Proteomes" id="UP000002371">
    <property type="component" value="Chromosome"/>
</dbReference>
<proteinExistence type="predicted"/>
<evidence type="ECO:0000313" key="1">
    <source>
        <dbReference type="EMBL" id="CBL50121.1"/>
    </source>
</evidence>
<organism evidence="1 2">
    <name type="scientific">Lactobacillus crispatus (strain ST1)</name>
    <dbReference type="NCBI Taxonomy" id="748671"/>
    <lineage>
        <taxon>Bacteria</taxon>
        <taxon>Bacillati</taxon>
        <taxon>Bacillota</taxon>
        <taxon>Bacilli</taxon>
        <taxon>Lactobacillales</taxon>
        <taxon>Lactobacillaceae</taxon>
        <taxon>Lactobacillus</taxon>
    </lineage>
</organism>
<reference evidence="1 2" key="1">
    <citation type="journal article" date="2010" name="J. Bacteriol.">
        <title>Genome sequence of Lactobacillus crispatus ST1.</title>
        <authorList>
            <person name="Ojala T."/>
            <person name="Kuparinen V."/>
            <person name="Koskinen J.P."/>
            <person name="Alatalo E."/>
            <person name="Holm L."/>
            <person name="Auvinen P."/>
            <person name="Edelman S."/>
            <person name="Westerlund-Wikstrom B."/>
            <person name="Korhonen T.K."/>
            <person name="Paulin L."/>
            <person name="Kankainen M."/>
        </authorList>
    </citation>
    <scope>NUCLEOTIDE SEQUENCE [LARGE SCALE GENOMIC DNA]</scope>
    <source>
        <strain evidence="1 2">ST1</strain>
    </source>
</reference>
<dbReference type="AlphaFoldDB" id="D5H286"/>